<proteinExistence type="predicted"/>
<dbReference type="EMBL" id="JAEEGC010000164">
    <property type="protein sequence ID" value="MBV7276213.1"/>
    <property type="molecule type" value="Genomic_DNA"/>
</dbReference>
<evidence type="ECO:0000313" key="2">
    <source>
        <dbReference type="EMBL" id="MBV7276213.1"/>
    </source>
</evidence>
<dbReference type="RefSeq" id="WP_218323257.1">
    <property type="nucleotide sequence ID" value="NZ_JAEEGC010000164.1"/>
</dbReference>
<feature type="domain" description="GGDEF" evidence="1">
    <location>
        <begin position="162"/>
        <end position="295"/>
    </location>
</feature>
<evidence type="ECO:0000313" key="3">
    <source>
        <dbReference type="Proteomes" id="UP000694308"/>
    </source>
</evidence>
<name>A0A949X5U4_9CLOT</name>
<dbReference type="GO" id="GO:0005886">
    <property type="term" value="C:plasma membrane"/>
    <property type="evidence" value="ECO:0007669"/>
    <property type="project" value="TreeGrafter"/>
</dbReference>
<keyword evidence="3" id="KW-1185">Reference proteome</keyword>
<sequence length="295" mass="34040">MDVYEFLKEKLEVFDALYDVIIIIDPIEKKSVIIENNCKVKMNENCNWILKREEFCDKSISMNAYLNNDTFVKIEYIEGKMLLINASPITFKEKIYIIEAIKDITTNSTFVVNNEIKGNNVENLVSEMNEKIVKDYLTGIYNRRYIDERLPIDVKNSIIEGDAISVIMADIDYFKNVNDTYGHLIGDEVLIDFARLITRSIREDIDWVGRYGGEEFLIVLKGIDSDGAYEVAEKIRQLVDETTFSYDNVDIHITSSFGVHGYKNEKLNLEELISQADKKLYVAKASGRNKTIVYI</sequence>
<dbReference type="PROSITE" id="PS50887">
    <property type="entry name" value="GGDEF"/>
    <property type="match status" value="1"/>
</dbReference>
<comment type="caution">
    <text evidence="2">The sequence shown here is derived from an EMBL/GenBank/DDBJ whole genome shotgun (WGS) entry which is preliminary data.</text>
</comment>
<gene>
    <name evidence="2" type="ORF">I6U48_25355</name>
</gene>
<dbReference type="AlphaFoldDB" id="A0A949X5U4"/>
<dbReference type="GO" id="GO:0043709">
    <property type="term" value="P:cell adhesion involved in single-species biofilm formation"/>
    <property type="evidence" value="ECO:0007669"/>
    <property type="project" value="TreeGrafter"/>
</dbReference>
<evidence type="ECO:0000259" key="1">
    <source>
        <dbReference type="PROSITE" id="PS50887"/>
    </source>
</evidence>
<dbReference type="GO" id="GO:0052621">
    <property type="term" value="F:diguanylate cyclase activity"/>
    <property type="evidence" value="ECO:0007669"/>
    <property type="project" value="TreeGrafter"/>
</dbReference>
<dbReference type="Proteomes" id="UP000694308">
    <property type="component" value="Unassembled WGS sequence"/>
</dbReference>
<dbReference type="InterPro" id="IPR050469">
    <property type="entry name" value="Diguanylate_Cyclase"/>
</dbReference>
<dbReference type="Pfam" id="PF00990">
    <property type="entry name" value="GGDEF"/>
    <property type="match status" value="1"/>
</dbReference>
<dbReference type="GO" id="GO:1902201">
    <property type="term" value="P:negative regulation of bacterial-type flagellum-dependent cell motility"/>
    <property type="evidence" value="ECO:0007669"/>
    <property type="project" value="TreeGrafter"/>
</dbReference>
<dbReference type="FunFam" id="3.30.70.270:FF:000001">
    <property type="entry name" value="Diguanylate cyclase domain protein"/>
    <property type="match status" value="1"/>
</dbReference>
<dbReference type="NCBIfam" id="TIGR00254">
    <property type="entry name" value="GGDEF"/>
    <property type="match status" value="1"/>
</dbReference>
<reference evidence="2" key="1">
    <citation type="submission" date="2020-12" db="EMBL/GenBank/DDBJ databases">
        <title>Clostridium thailandense sp. nov., a novel acetogenic bacterium isolated from peat land soil in Thailand.</title>
        <authorList>
            <person name="Chaikitkaew S."/>
            <person name="Birkeland N.K."/>
        </authorList>
    </citation>
    <scope>NUCLEOTIDE SEQUENCE</scope>
    <source>
        <strain evidence="2">PL3</strain>
    </source>
</reference>
<dbReference type="SMART" id="SM00267">
    <property type="entry name" value="GGDEF"/>
    <property type="match status" value="1"/>
</dbReference>
<dbReference type="PANTHER" id="PTHR45138:SF9">
    <property type="entry name" value="DIGUANYLATE CYCLASE DGCM-RELATED"/>
    <property type="match status" value="1"/>
</dbReference>
<dbReference type="PANTHER" id="PTHR45138">
    <property type="entry name" value="REGULATORY COMPONENTS OF SENSORY TRANSDUCTION SYSTEM"/>
    <property type="match status" value="1"/>
</dbReference>
<dbReference type="InterPro" id="IPR000160">
    <property type="entry name" value="GGDEF_dom"/>
</dbReference>
<dbReference type="CDD" id="cd01949">
    <property type="entry name" value="GGDEF"/>
    <property type="match status" value="1"/>
</dbReference>
<protein>
    <submittedName>
        <fullName evidence="2">GGDEF domain-containing protein</fullName>
    </submittedName>
</protein>
<organism evidence="2 3">
    <name type="scientific">Clostridium thailandense</name>
    <dbReference type="NCBI Taxonomy" id="2794346"/>
    <lineage>
        <taxon>Bacteria</taxon>
        <taxon>Bacillati</taxon>
        <taxon>Bacillota</taxon>
        <taxon>Clostridia</taxon>
        <taxon>Eubacteriales</taxon>
        <taxon>Clostridiaceae</taxon>
        <taxon>Clostridium</taxon>
    </lineage>
</organism>
<accession>A0A949X5U4</accession>